<reference evidence="1" key="1">
    <citation type="submission" date="2021-02" db="EMBL/GenBank/DDBJ databases">
        <authorList>
            <person name="Nowell W R."/>
        </authorList>
    </citation>
    <scope>NUCLEOTIDE SEQUENCE</scope>
    <source>
        <strain evidence="1">Ploen Becks lab</strain>
    </source>
</reference>
<keyword evidence="2" id="KW-1185">Reference proteome</keyword>
<proteinExistence type="predicted"/>
<dbReference type="EMBL" id="CAJNOC010009115">
    <property type="protein sequence ID" value="CAF1125000.1"/>
    <property type="molecule type" value="Genomic_DNA"/>
</dbReference>
<gene>
    <name evidence="1" type="ORF">OXX778_LOCUS22214</name>
</gene>
<dbReference type="Proteomes" id="UP000663879">
    <property type="component" value="Unassembled WGS sequence"/>
</dbReference>
<organism evidence="1 2">
    <name type="scientific">Brachionus calyciflorus</name>
    <dbReference type="NCBI Taxonomy" id="104777"/>
    <lineage>
        <taxon>Eukaryota</taxon>
        <taxon>Metazoa</taxon>
        <taxon>Spiralia</taxon>
        <taxon>Gnathifera</taxon>
        <taxon>Rotifera</taxon>
        <taxon>Eurotatoria</taxon>
        <taxon>Monogononta</taxon>
        <taxon>Pseudotrocha</taxon>
        <taxon>Ploima</taxon>
        <taxon>Brachionidae</taxon>
        <taxon>Brachionus</taxon>
    </lineage>
</organism>
<accession>A0A814QVI5</accession>
<dbReference type="AlphaFoldDB" id="A0A814QVI5"/>
<name>A0A814QVI5_9BILA</name>
<protein>
    <submittedName>
        <fullName evidence="1">Uncharacterized protein</fullName>
    </submittedName>
</protein>
<comment type="caution">
    <text evidence="1">The sequence shown here is derived from an EMBL/GenBank/DDBJ whole genome shotgun (WGS) entry which is preliminary data.</text>
</comment>
<sequence>MNPNYMWERYQMYQRFTPRCFTRGNFNPMLNEIQDQVDLTLEWIFDYFNDLKIGKCKCGNKNPSKIEVVLHCKKCNVKIKTNDRELSDAYQMFDSIKFDLEELSCIEFEKSFELFNKLVKISKKNSDNGKLKLSDAHKNTYIGHTFRMMATSSN</sequence>
<evidence type="ECO:0000313" key="1">
    <source>
        <dbReference type="EMBL" id="CAF1125000.1"/>
    </source>
</evidence>
<evidence type="ECO:0000313" key="2">
    <source>
        <dbReference type="Proteomes" id="UP000663879"/>
    </source>
</evidence>